<accession>E0RZD8</accession>
<protein>
    <submittedName>
        <fullName evidence="1">Glycosyl transferase</fullName>
    </submittedName>
</protein>
<dbReference type="STRING" id="515622.bpr_I0387"/>
<dbReference type="Pfam" id="PF14305">
    <property type="entry name" value="ATPgrasp_TupA"/>
    <property type="match status" value="1"/>
</dbReference>
<dbReference type="HOGENOM" id="CLU_056705_0_0_9"/>
<dbReference type="EMBL" id="CP001810">
    <property type="protein sequence ID" value="ADL33135.1"/>
    <property type="molecule type" value="Genomic_DNA"/>
</dbReference>
<dbReference type="KEGG" id="bpb:bpr_I0387"/>
<dbReference type="Proteomes" id="UP000001299">
    <property type="component" value="Chromosome 1"/>
</dbReference>
<dbReference type="eggNOG" id="COG3307">
    <property type="taxonomic scope" value="Bacteria"/>
</dbReference>
<dbReference type="AlphaFoldDB" id="E0RZD8"/>
<dbReference type="RefSeq" id="WP_013279792.1">
    <property type="nucleotide sequence ID" value="NC_014387.1"/>
</dbReference>
<gene>
    <name evidence="1" type="ordered locus">bpr_I0387</name>
</gene>
<sequence>MNEIIRDKLTHLIYVLLSPIDDLSFAKLQYRLVNGGKLNLKNPKTYNDKIQWIKIYDHNPDYHKLADKLEVRKFVTDRIGAEYLIPVVGGPWDSCDDIDYDKLPNQFVLKCTHDSGGIVICHNKDSFDSKRASRFLGNRIKRDYYLHGREWAYKGLVPRVYAEKYLVDESGTELKDYKIFCFDGVPKVIQVDFGRFTKHERNLYTPEWEYIPAQIKYPTNPRHQITRPECLREMLEVASKLSKGLTQARVDLYVIYDKIYFGEITLYHGSGCETFKPAEFGKTMGDYIKIPNK</sequence>
<dbReference type="GO" id="GO:0016740">
    <property type="term" value="F:transferase activity"/>
    <property type="evidence" value="ECO:0007669"/>
    <property type="project" value="UniProtKB-KW"/>
</dbReference>
<proteinExistence type="predicted"/>
<reference evidence="1 2" key="1">
    <citation type="journal article" date="2010" name="PLoS ONE">
        <title>The glycobiome of the rumen bacterium Butyrivibrio proteoclasticus B316(T) highlights adaptation to a polysaccharide-rich environment.</title>
        <authorList>
            <person name="Kelly W.J."/>
            <person name="Leahy S.C."/>
            <person name="Altermann E."/>
            <person name="Yeoman C.J."/>
            <person name="Dunne J.C."/>
            <person name="Kong Z."/>
            <person name="Pacheco D.M."/>
            <person name="Li D."/>
            <person name="Noel S.J."/>
            <person name="Moon C.D."/>
            <person name="Cookson A.L."/>
            <person name="Attwood G.T."/>
        </authorList>
    </citation>
    <scope>NUCLEOTIDE SEQUENCE [LARGE SCALE GENOMIC DNA]</scope>
    <source>
        <strain evidence="2">ATCC 51982 / DSM 14932 / B316</strain>
    </source>
</reference>
<evidence type="ECO:0000313" key="1">
    <source>
        <dbReference type="EMBL" id="ADL33135.1"/>
    </source>
</evidence>
<dbReference type="InterPro" id="IPR029465">
    <property type="entry name" value="ATPgrasp_TupA"/>
</dbReference>
<evidence type="ECO:0000313" key="2">
    <source>
        <dbReference type="Proteomes" id="UP000001299"/>
    </source>
</evidence>
<keyword evidence="1" id="KW-0808">Transferase</keyword>
<name>E0RZD8_BUTPB</name>
<keyword evidence="2" id="KW-1185">Reference proteome</keyword>
<organism evidence="1 2">
    <name type="scientific">Butyrivibrio proteoclasticus (strain ATCC 51982 / DSM 14932 / B316)</name>
    <name type="common">Clostridium proteoclasticum</name>
    <dbReference type="NCBI Taxonomy" id="515622"/>
    <lineage>
        <taxon>Bacteria</taxon>
        <taxon>Bacillati</taxon>
        <taxon>Bacillota</taxon>
        <taxon>Clostridia</taxon>
        <taxon>Lachnospirales</taxon>
        <taxon>Lachnospiraceae</taxon>
        <taxon>Butyrivibrio</taxon>
    </lineage>
</organism>